<keyword evidence="2" id="KW-1185">Reference proteome</keyword>
<proteinExistence type="predicted"/>
<evidence type="ECO:0000313" key="2">
    <source>
        <dbReference type="Proteomes" id="UP000198862"/>
    </source>
</evidence>
<dbReference type="PANTHER" id="PTHR36932:SF1">
    <property type="entry name" value="CAPSULAR POLYSACCHARIDE BIOSYNTHESIS PROTEIN"/>
    <property type="match status" value="1"/>
</dbReference>
<dbReference type="STRING" id="1123010.SAMN02745724_00546"/>
<dbReference type="InterPro" id="IPR053158">
    <property type="entry name" value="CapK_Type1_Caps_Biosynth"/>
</dbReference>
<dbReference type="Gene3D" id="3.40.50.12780">
    <property type="entry name" value="N-terminal domain of ligase-like"/>
    <property type="match status" value="1"/>
</dbReference>
<dbReference type="EMBL" id="FOLO01000003">
    <property type="protein sequence ID" value="SFB95744.1"/>
    <property type="molecule type" value="Genomic_DNA"/>
</dbReference>
<reference evidence="1 2" key="1">
    <citation type="submission" date="2016-10" db="EMBL/GenBank/DDBJ databases">
        <authorList>
            <person name="de Groot N.N."/>
        </authorList>
    </citation>
    <scope>NUCLEOTIDE SEQUENCE [LARGE SCALE GENOMIC DNA]</scope>
    <source>
        <strain evidence="1 2">DSM 6059</strain>
    </source>
</reference>
<name>A0A1I1F8X7_9GAMM</name>
<accession>A0A1I1F8X7</accession>
<dbReference type="PANTHER" id="PTHR36932">
    <property type="entry name" value="CAPSULAR POLYSACCHARIDE BIOSYNTHESIS PROTEIN"/>
    <property type="match status" value="1"/>
</dbReference>
<dbReference type="OrthoDB" id="580775at2"/>
<evidence type="ECO:0000313" key="1">
    <source>
        <dbReference type="EMBL" id="SFB95744.1"/>
    </source>
</evidence>
<dbReference type="RefSeq" id="WP_091979695.1">
    <property type="nucleotide sequence ID" value="NZ_FOLO01000003.1"/>
</dbReference>
<keyword evidence="1" id="KW-0436">Ligase</keyword>
<gene>
    <name evidence="1" type="ORF">SAMN02745724_00546</name>
</gene>
<dbReference type="GO" id="GO:0016874">
    <property type="term" value="F:ligase activity"/>
    <property type="evidence" value="ECO:0007669"/>
    <property type="project" value="UniProtKB-KW"/>
</dbReference>
<sequence length="409" mass="46824">MMLKDLGWFILKDNPIINLWVKYFVSFDKLETKKLDSFMRFSSKNKFYANHKTEFIGKEDIRAGFDDLTGSYKYPCTTGFTSGTTNTPLKLKRSLKSIIYDEACLKKHWYEQGAPLMPRIAILRGDVIEQKDIENSIYWKETKLTRRLSMSSFHLSANTIQCYLEKLENFKPDIILAYPSSIAAFSKLVAQLNWKPNWHMTGVFTSGEHANSADRAITERVFSNVFDHYGAAERVARLQQCKYGNYHIKNGYSKVEFLEVDGKFEIIGTAYHNRAMPLVNYRTGDYINELPCDEQCQCGLNSSYVKAIEGRETGVIVSPSGRTFPFAGLCQIVWQVIGLSEAQYVQRSADEILIRYSTLDGCASSELEEKFHLSVIHNLGNEFKISFEYMSKIPRNKSGKLSPVVVEYV</sequence>
<dbReference type="Proteomes" id="UP000198862">
    <property type="component" value="Unassembled WGS sequence"/>
</dbReference>
<organism evidence="1 2">
    <name type="scientific">Pseudoalteromonas denitrificans DSM 6059</name>
    <dbReference type="NCBI Taxonomy" id="1123010"/>
    <lineage>
        <taxon>Bacteria</taxon>
        <taxon>Pseudomonadati</taxon>
        <taxon>Pseudomonadota</taxon>
        <taxon>Gammaproteobacteria</taxon>
        <taxon>Alteromonadales</taxon>
        <taxon>Pseudoalteromonadaceae</taxon>
        <taxon>Pseudoalteromonas</taxon>
    </lineage>
</organism>
<protein>
    <submittedName>
        <fullName evidence="1">Phenylacetate-CoA ligase</fullName>
    </submittedName>
</protein>
<dbReference type="AlphaFoldDB" id="A0A1I1F8X7"/>
<dbReference type="InterPro" id="IPR042099">
    <property type="entry name" value="ANL_N_sf"/>
</dbReference>